<dbReference type="SUPFAM" id="SSF51161">
    <property type="entry name" value="Trimeric LpxA-like enzymes"/>
    <property type="match status" value="1"/>
</dbReference>
<dbReference type="Gene3D" id="2.160.10.10">
    <property type="entry name" value="Hexapeptide repeat proteins"/>
    <property type="match status" value="1"/>
</dbReference>
<organism evidence="3 4">
    <name type="scientific">Epilithonimonas vandammei</name>
    <dbReference type="NCBI Taxonomy" id="2487072"/>
    <lineage>
        <taxon>Bacteria</taxon>
        <taxon>Pseudomonadati</taxon>
        <taxon>Bacteroidota</taxon>
        <taxon>Flavobacteriia</taxon>
        <taxon>Flavobacteriales</taxon>
        <taxon>Weeksellaceae</taxon>
        <taxon>Chryseobacterium group</taxon>
        <taxon>Epilithonimonas</taxon>
    </lineage>
</organism>
<dbReference type="Proteomes" id="UP000272316">
    <property type="component" value="Chromosome"/>
</dbReference>
<evidence type="ECO:0000256" key="1">
    <source>
        <dbReference type="ARBA" id="ARBA00007274"/>
    </source>
</evidence>
<dbReference type="Pfam" id="PF00132">
    <property type="entry name" value="Hexapep"/>
    <property type="match status" value="1"/>
</dbReference>
<dbReference type="PANTHER" id="PTHR23416:SF23">
    <property type="entry name" value="ACETYLTRANSFERASE C18B11.09C-RELATED"/>
    <property type="match status" value="1"/>
</dbReference>
<evidence type="ECO:0000256" key="2">
    <source>
        <dbReference type="ARBA" id="ARBA00022679"/>
    </source>
</evidence>
<evidence type="ECO:0000313" key="4">
    <source>
        <dbReference type="Proteomes" id="UP000272316"/>
    </source>
</evidence>
<dbReference type="GO" id="GO:0005829">
    <property type="term" value="C:cytosol"/>
    <property type="evidence" value="ECO:0007669"/>
    <property type="project" value="TreeGrafter"/>
</dbReference>
<accession>A0A3G8ZQ14</accession>
<comment type="similarity">
    <text evidence="1">Belongs to the transferase hexapeptide repeat family.</text>
</comment>
<dbReference type="RefSeq" id="WP_124986768.1">
    <property type="nucleotide sequence ID" value="NZ_CP034160.1"/>
</dbReference>
<dbReference type="InterPro" id="IPR051159">
    <property type="entry name" value="Hexapeptide_acetyltransf"/>
</dbReference>
<dbReference type="InterPro" id="IPR011004">
    <property type="entry name" value="Trimer_LpxA-like_sf"/>
</dbReference>
<dbReference type="PANTHER" id="PTHR23416">
    <property type="entry name" value="SIALIC ACID SYNTHASE-RELATED"/>
    <property type="match status" value="1"/>
</dbReference>
<keyword evidence="3" id="KW-0012">Acyltransferase</keyword>
<reference evidence="4" key="1">
    <citation type="submission" date="2018-11" db="EMBL/GenBank/DDBJ databases">
        <title>Proposal to divide the Flavobacteriaceae and reorganize its genera based on Amino Acid Identity values calculated from whole genome sequences.</title>
        <authorList>
            <person name="Nicholson A.C."/>
            <person name="Gulvik C.A."/>
            <person name="Whitney A.M."/>
            <person name="Sheth M."/>
            <person name="Batra D."/>
            <person name="Pryor J."/>
            <person name="Bernardet J.-F."/>
            <person name="Hugo C."/>
            <person name="Kampfer P."/>
            <person name="Newman J.D."/>
            <person name="McQuiston J.R."/>
        </authorList>
    </citation>
    <scope>NUCLEOTIDE SEQUENCE [LARGE SCALE GENOMIC DNA]</scope>
    <source>
        <strain evidence="4">H6466</strain>
    </source>
</reference>
<dbReference type="GO" id="GO:0008374">
    <property type="term" value="F:O-acyltransferase activity"/>
    <property type="evidence" value="ECO:0007669"/>
    <property type="project" value="TreeGrafter"/>
</dbReference>
<evidence type="ECO:0000313" key="3">
    <source>
        <dbReference type="EMBL" id="AZI55861.1"/>
    </source>
</evidence>
<gene>
    <name evidence="3" type="ORF">EIB75_11580</name>
</gene>
<sequence length="192" mass="21369">MLILYKIILKIASIWQNILKKATIEAAKNRGLKIGENLYVQGVPNFGSEPFLIEIGNHVTLAEGVSFINHGGDARVTKRIEKYKDGRNFGRIKIGNNTFIGKGTILMPGISIGNNCIIGSLSVVNSSVPDNSVYAGTPVKFICTIDEYGERLLKNNVMYPRELEQNRKALEDYLQKNLPHTYKPVKQPTPLP</sequence>
<dbReference type="InterPro" id="IPR001451">
    <property type="entry name" value="Hexapep"/>
</dbReference>
<dbReference type="KEGG" id="eva:EIB75_11580"/>
<dbReference type="EMBL" id="CP034160">
    <property type="protein sequence ID" value="AZI55861.1"/>
    <property type="molecule type" value="Genomic_DNA"/>
</dbReference>
<protein>
    <submittedName>
        <fullName evidence="3">Acyltransferase</fullName>
    </submittedName>
</protein>
<keyword evidence="2 3" id="KW-0808">Transferase</keyword>
<dbReference type="AlphaFoldDB" id="A0A3G8ZQ14"/>
<name>A0A3G8ZQ14_9FLAO</name>
<dbReference type="CDD" id="cd04647">
    <property type="entry name" value="LbH_MAT_like"/>
    <property type="match status" value="1"/>
</dbReference>
<proteinExistence type="inferred from homology"/>